<dbReference type="AlphaFoldDB" id="A0A166L8L7"/>
<gene>
    <name evidence="2" type="ORF">CI238_07415</name>
</gene>
<keyword evidence="1" id="KW-1133">Transmembrane helix</keyword>
<keyword evidence="1" id="KW-0472">Membrane</keyword>
<evidence type="ECO:0000313" key="2">
    <source>
        <dbReference type="EMBL" id="KZL63230.1"/>
    </source>
</evidence>
<feature type="non-terminal residue" evidence="2">
    <location>
        <position position="1"/>
    </location>
</feature>
<reference evidence="2 3" key="1">
    <citation type="submission" date="2015-06" db="EMBL/GenBank/DDBJ databases">
        <title>Survival trade-offs in plant roots during colonization by closely related pathogenic and mutualistic fungi.</title>
        <authorList>
            <person name="Hacquard S."/>
            <person name="Kracher B."/>
            <person name="Hiruma K."/>
            <person name="Weinman A."/>
            <person name="Muench P."/>
            <person name="Garrido Oter R."/>
            <person name="Ver Loren van Themaat E."/>
            <person name="Dallerey J.-F."/>
            <person name="Damm U."/>
            <person name="Henrissat B."/>
            <person name="Lespinet O."/>
            <person name="Thon M."/>
            <person name="Kemen E."/>
            <person name="McHardy A.C."/>
            <person name="Schulze-Lefert P."/>
            <person name="O'Connell R.J."/>
        </authorList>
    </citation>
    <scope>NUCLEOTIDE SEQUENCE [LARGE SCALE GENOMIC DNA]</scope>
    <source>
        <strain evidence="2 3">MAFF 238704</strain>
    </source>
</reference>
<keyword evidence="3" id="KW-1185">Reference proteome</keyword>
<evidence type="ECO:0000256" key="1">
    <source>
        <dbReference type="SAM" id="Phobius"/>
    </source>
</evidence>
<evidence type="ECO:0000313" key="3">
    <source>
        <dbReference type="Proteomes" id="UP000076584"/>
    </source>
</evidence>
<proteinExistence type="predicted"/>
<name>A0A166L8L7_COLIC</name>
<comment type="caution">
    <text evidence="2">The sequence shown here is derived from an EMBL/GenBank/DDBJ whole genome shotgun (WGS) entry which is preliminary data.</text>
</comment>
<keyword evidence="1" id="KW-0812">Transmembrane</keyword>
<accession>A0A166L8L7</accession>
<dbReference type="Proteomes" id="UP000076584">
    <property type="component" value="Unassembled WGS sequence"/>
</dbReference>
<feature type="transmembrane region" description="Helical" evidence="1">
    <location>
        <begin position="164"/>
        <end position="185"/>
    </location>
</feature>
<feature type="transmembrane region" description="Helical" evidence="1">
    <location>
        <begin position="191"/>
        <end position="208"/>
    </location>
</feature>
<protein>
    <submittedName>
        <fullName evidence="2">Uncharacterized protein</fullName>
    </submittedName>
</protein>
<organism evidence="2 3">
    <name type="scientific">Colletotrichum incanum</name>
    <name type="common">Soybean anthracnose fungus</name>
    <dbReference type="NCBI Taxonomy" id="1573173"/>
    <lineage>
        <taxon>Eukaryota</taxon>
        <taxon>Fungi</taxon>
        <taxon>Dikarya</taxon>
        <taxon>Ascomycota</taxon>
        <taxon>Pezizomycotina</taxon>
        <taxon>Sordariomycetes</taxon>
        <taxon>Hypocreomycetidae</taxon>
        <taxon>Glomerellales</taxon>
        <taxon>Glomerellaceae</taxon>
        <taxon>Colletotrichum</taxon>
        <taxon>Colletotrichum spaethianum species complex</taxon>
    </lineage>
</organism>
<dbReference type="EMBL" id="LFIW01002839">
    <property type="protein sequence ID" value="KZL63230.1"/>
    <property type="molecule type" value="Genomic_DNA"/>
</dbReference>
<sequence>LQLALRMFQHSPDTLIEVLDKQDQLDPHQRLALQRRLVRSLVQTLAQPRQNIAQTKSELGRVGADADQGQTDVAVPRRGVGEVLLPHRVDDVRDDLGHGRDLDERRKHVEEALGNLGVEEGLLPRDIEDGNRYGAVQGRVILERLAVLLVHYLLLARHGQPQDVVLILVLVFVVVELDLILVIHLLASQGVLLLGLLLAPTLLSLHLGQPFHLAPRVLDPQLALGRAETAPAHEVASCATHVAVGGGPPARKDPEVGVGGHHAQGAGHGAAPALRGLDIGRVGEVFEPELLTTRMSADSALVDGEDARLARVLGGDVADLHALAALGAKGLEGLLPFRVGAEVVGVGAGGEDAVLKVAALLDDCANLILCKDFLFLPFAQLGNGTLQVEAGLVSDSHICVVEDEGGSGLCFR</sequence>